<reference evidence="1" key="1">
    <citation type="submission" date="2021-05" db="EMBL/GenBank/DDBJ databases">
        <authorList>
            <person name="Pietrasiak N."/>
            <person name="Ward R."/>
            <person name="Stajich J.E."/>
            <person name="Kurbessoian T."/>
        </authorList>
    </citation>
    <scope>NUCLEOTIDE SEQUENCE</scope>
    <source>
        <strain evidence="1">CPER-KK1</strain>
    </source>
</reference>
<organism evidence="1 2">
    <name type="scientific">Symplocastrum torsivum CPER-KK1</name>
    <dbReference type="NCBI Taxonomy" id="450513"/>
    <lineage>
        <taxon>Bacteria</taxon>
        <taxon>Bacillati</taxon>
        <taxon>Cyanobacteriota</taxon>
        <taxon>Cyanophyceae</taxon>
        <taxon>Oscillatoriophycideae</taxon>
        <taxon>Oscillatoriales</taxon>
        <taxon>Microcoleaceae</taxon>
        <taxon>Symplocastrum</taxon>
    </lineage>
</organism>
<name>A0A951PHD0_9CYAN</name>
<proteinExistence type="predicted"/>
<gene>
    <name evidence="1" type="ORF">KME25_01860</name>
</gene>
<sequence>MDYKTACGFLINQGTTSDQNPDAFLVRLKQGKAPVPGQVTNILLALKIVFEALRTAPTLDRELVYSLYLLSFESRKLFDAGYQAGVNWPPLLDEDLKRINRAVKSIFAGVWHSE</sequence>
<accession>A0A951PHD0</accession>
<dbReference type="AlphaFoldDB" id="A0A951PHD0"/>
<evidence type="ECO:0000313" key="2">
    <source>
        <dbReference type="Proteomes" id="UP000753908"/>
    </source>
</evidence>
<reference evidence="1" key="2">
    <citation type="journal article" date="2022" name="Microbiol. Resour. Announc.">
        <title>Metagenome Sequencing to Explore Phylogenomics of Terrestrial Cyanobacteria.</title>
        <authorList>
            <person name="Ward R.D."/>
            <person name="Stajich J.E."/>
            <person name="Johansen J.R."/>
            <person name="Huntemann M."/>
            <person name="Clum A."/>
            <person name="Foster B."/>
            <person name="Foster B."/>
            <person name="Roux S."/>
            <person name="Palaniappan K."/>
            <person name="Varghese N."/>
            <person name="Mukherjee S."/>
            <person name="Reddy T.B.K."/>
            <person name="Daum C."/>
            <person name="Copeland A."/>
            <person name="Chen I.A."/>
            <person name="Ivanova N.N."/>
            <person name="Kyrpides N.C."/>
            <person name="Shapiro N."/>
            <person name="Eloe-Fadrosh E.A."/>
            <person name="Pietrasiak N."/>
        </authorList>
    </citation>
    <scope>NUCLEOTIDE SEQUENCE</scope>
    <source>
        <strain evidence="1">CPER-KK1</strain>
    </source>
</reference>
<dbReference type="EMBL" id="JAHHIF010000002">
    <property type="protein sequence ID" value="MBW4543184.1"/>
    <property type="molecule type" value="Genomic_DNA"/>
</dbReference>
<dbReference type="Proteomes" id="UP000753908">
    <property type="component" value="Unassembled WGS sequence"/>
</dbReference>
<comment type="caution">
    <text evidence="1">The sequence shown here is derived from an EMBL/GenBank/DDBJ whole genome shotgun (WGS) entry which is preliminary data.</text>
</comment>
<protein>
    <submittedName>
        <fullName evidence="1">Dethiobiotin synthetase</fullName>
    </submittedName>
</protein>
<evidence type="ECO:0000313" key="1">
    <source>
        <dbReference type="EMBL" id="MBW4543184.1"/>
    </source>
</evidence>